<dbReference type="Pfam" id="PF09388">
    <property type="entry name" value="SpoOE-like"/>
    <property type="match status" value="1"/>
</dbReference>
<dbReference type="Gene3D" id="4.10.280.10">
    <property type="entry name" value="Helix-loop-helix DNA-binding domain"/>
    <property type="match status" value="1"/>
</dbReference>
<dbReference type="InterPro" id="IPR037208">
    <property type="entry name" value="Spo0E-like_sf"/>
</dbReference>
<dbReference type="Proteomes" id="UP000183954">
    <property type="component" value="Unassembled WGS sequence"/>
</dbReference>
<dbReference type="SUPFAM" id="SSF140500">
    <property type="entry name" value="BAS1536-like"/>
    <property type="match status" value="1"/>
</dbReference>
<accession>A0A1M6FX25</accession>
<dbReference type="GO" id="GO:0043937">
    <property type="term" value="P:regulation of sporulation"/>
    <property type="evidence" value="ECO:0007669"/>
    <property type="project" value="InterPro"/>
</dbReference>
<gene>
    <name evidence="1" type="ORF">SAMN02746098_05024</name>
</gene>
<proteinExistence type="predicted"/>
<keyword evidence="2" id="KW-1185">Reference proteome</keyword>
<name>A0A1M6FX25_9FIRM</name>
<organism evidence="1 2">
    <name type="scientific">Desulfosporosinus lacus DSM 15449</name>
    <dbReference type="NCBI Taxonomy" id="1121420"/>
    <lineage>
        <taxon>Bacteria</taxon>
        <taxon>Bacillati</taxon>
        <taxon>Bacillota</taxon>
        <taxon>Clostridia</taxon>
        <taxon>Eubacteriales</taxon>
        <taxon>Desulfitobacteriaceae</taxon>
        <taxon>Desulfosporosinus</taxon>
    </lineage>
</organism>
<evidence type="ECO:0000313" key="1">
    <source>
        <dbReference type="EMBL" id="SHJ02212.1"/>
    </source>
</evidence>
<sequence>MSSIESLRYKLYLAWEKGSSQEILKASQELDVEIVKYMKSSLAAQKLIKGQVKHKITAFDKEGKCGHG</sequence>
<dbReference type="EMBL" id="FQXJ01000033">
    <property type="protein sequence ID" value="SHJ02212.1"/>
    <property type="molecule type" value="Genomic_DNA"/>
</dbReference>
<dbReference type="OrthoDB" id="2088241at2"/>
<dbReference type="InterPro" id="IPR018540">
    <property type="entry name" value="Spo0E-like"/>
</dbReference>
<reference evidence="2" key="1">
    <citation type="submission" date="2016-11" db="EMBL/GenBank/DDBJ databases">
        <authorList>
            <person name="Varghese N."/>
            <person name="Submissions S."/>
        </authorList>
    </citation>
    <scope>NUCLEOTIDE SEQUENCE [LARGE SCALE GENOMIC DNA]</scope>
    <source>
        <strain evidence="2">DSM 15449</strain>
    </source>
</reference>
<dbReference type="RefSeq" id="WP_073033156.1">
    <property type="nucleotide sequence ID" value="NZ_FQXJ01000033.1"/>
</dbReference>
<dbReference type="AlphaFoldDB" id="A0A1M6FX25"/>
<dbReference type="InterPro" id="IPR036638">
    <property type="entry name" value="HLH_DNA-bd_sf"/>
</dbReference>
<protein>
    <submittedName>
        <fullName evidence="1">Spo0E like sporulation regulatory protein</fullName>
    </submittedName>
</protein>
<dbReference type="STRING" id="1121420.SAMN02746098_05024"/>
<evidence type="ECO:0000313" key="2">
    <source>
        <dbReference type="Proteomes" id="UP000183954"/>
    </source>
</evidence>
<dbReference type="GO" id="GO:0046983">
    <property type="term" value="F:protein dimerization activity"/>
    <property type="evidence" value="ECO:0007669"/>
    <property type="project" value="InterPro"/>
</dbReference>